<evidence type="ECO:0000313" key="9">
    <source>
        <dbReference type="Proteomes" id="UP001327560"/>
    </source>
</evidence>
<feature type="domain" description="GRF-type" evidence="7">
    <location>
        <begin position="44"/>
        <end position="86"/>
    </location>
</feature>
<dbReference type="Pfam" id="PF00098">
    <property type="entry name" value="zf-CCHC"/>
    <property type="match status" value="1"/>
</dbReference>
<keyword evidence="2 4" id="KW-0863">Zinc-finger</keyword>
<organism evidence="8 9">
    <name type="scientific">Canna indica</name>
    <name type="common">Indian-shot</name>
    <dbReference type="NCBI Taxonomy" id="4628"/>
    <lineage>
        <taxon>Eukaryota</taxon>
        <taxon>Viridiplantae</taxon>
        <taxon>Streptophyta</taxon>
        <taxon>Embryophyta</taxon>
        <taxon>Tracheophyta</taxon>
        <taxon>Spermatophyta</taxon>
        <taxon>Magnoliopsida</taxon>
        <taxon>Liliopsida</taxon>
        <taxon>Zingiberales</taxon>
        <taxon>Cannaceae</taxon>
        <taxon>Canna</taxon>
    </lineage>
</organism>
<evidence type="ECO:0000256" key="2">
    <source>
        <dbReference type="ARBA" id="ARBA00022771"/>
    </source>
</evidence>
<dbReference type="Proteomes" id="UP001327560">
    <property type="component" value="Chromosome 3"/>
</dbReference>
<keyword evidence="9" id="KW-1185">Reference proteome</keyword>
<feature type="domain" description="CCHC-type" evidence="6">
    <location>
        <begin position="17"/>
        <end position="31"/>
    </location>
</feature>
<dbReference type="GO" id="GO:0003676">
    <property type="term" value="F:nucleic acid binding"/>
    <property type="evidence" value="ECO:0007669"/>
    <property type="project" value="InterPro"/>
</dbReference>
<keyword evidence="3" id="KW-0862">Zinc</keyword>
<name>A0AAQ3K7R0_9LILI</name>
<reference evidence="8 9" key="1">
    <citation type="submission" date="2023-10" db="EMBL/GenBank/DDBJ databases">
        <title>Chromosome-scale genome assembly provides insights into flower coloration mechanisms of Canna indica.</title>
        <authorList>
            <person name="Li C."/>
        </authorList>
    </citation>
    <scope>NUCLEOTIDE SEQUENCE [LARGE SCALE GENOMIC DNA]</scope>
    <source>
        <tissue evidence="8">Flower</tissue>
    </source>
</reference>
<dbReference type="SMART" id="SM00343">
    <property type="entry name" value="ZnF_C2HC"/>
    <property type="match status" value="2"/>
</dbReference>
<evidence type="ECO:0000259" key="7">
    <source>
        <dbReference type="PROSITE" id="PS51999"/>
    </source>
</evidence>
<dbReference type="InterPro" id="IPR036875">
    <property type="entry name" value="Znf_CCHC_sf"/>
</dbReference>
<dbReference type="SUPFAM" id="SSF57756">
    <property type="entry name" value="Retrovirus zinc finger-like domains"/>
    <property type="match status" value="2"/>
</dbReference>
<evidence type="ECO:0000256" key="5">
    <source>
        <dbReference type="SAM" id="MobiDB-lite"/>
    </source>
</evidence>
<evidence type="ECO:0000256" key="3">
    <source>
        <dbReference type="ARBA" id="ARBA00022833"/>
    </source>
</evidence>
<dbReference type="Gene3D" id="4.10.60.10">
    <property type="entry name" value="Zinc finger, CCHC-type"/>
    <property type="match status" value="1"/>
</dbReference>
<feature type="region of interest" description="Disordered" evidence="5">
    <location>
        <begin position="94"/>
        <end position="115"/>
    </location>
</feature>
<gene>
    <name evidence="8" type="ORF">Cni_G11259</name>
</gene>
<feature type="compositionally biased region" description="Polar residues" evidence="5">
    <location>
        <begin position="94"/>
        <end position="106"/>
    </location>
</feature>
<evidence type="ECO:0000256" key="4">
    <source>
        <dbReference type="PROSITE-ProRule" id="PRU00047"/>
    </source>
</evidence>
<proteinExistence type="predicted"/>
<feature type="domain" description="GRF-type" evidence="7">
    <location>
        <begin position="136"/>
        <end position="179"/>
    </location>
</feature>
<evidence type="ECO:0000259" key="6">
    <source>
        <dbReference type="PROSITE" id="PS50158"/>
    </source>
</evidence>
<dbReference type="GO" id="GO:0008270">
    <property type="term" value="F:zinc ion binding"/>
    <property type="evidence" value="ECO:0007669"/>
    <property type="project" value="UniProtKB-KW"/>
</dbReference>
<dbReference type="PANTHER" id="PTHR33680:SF1">
    <property type="entry name" value="OS05G0489500 PROTEIN"/>
    <property type="match status" value="1"/>
</dbReference>
<dbReference type="InterPro" id="IPR001878">
    <property type="entry name" value="Znf_CCHC"/>
</dbReference>
<dbReference type="EMBL" id="CP136892">
    <property type="protein sequence ID" value="WOL02540.1"/>
    <property type="molecule type" value="Genomic_DNA"/>
</dbReference>
<dbReference type="PANTHER" id="PTHR33680">
    <property type="entry name" value="OS07G0190500 PROTEIN"/>
    <property type="match status" value="1"/>
</dbReference>
<accession>A0AAQ3K7R0</accession>
<evidence type="ECO:0000256" key="1">
    <source>
        <dbReference type="ARBA" id="ARBA00022723"/>
    </source>
</evidence>
<dbReference type="PROSITE" id="PS51999">
    <property type="entry name" value="ZF_GRF"/>
    <property type="match status" value="2"/>
</dbReference>
<protein>
    <submittedName>
        <fullName evidence="8">Uncharacterized protein</fullName>
    </submittedName>
</protein>
<dbReference type="PROSITE" id="PS50158">
    <property type="entry name" value="ZF_CCHC"/>
    <property type="match status" value="1"/>
</dbReference>
<keyword evidence="1" id="KW-0479">Metal-binding</keyword>
<dbReference type="AlphaFoldDB" id="A0AAQ3K7R0"/>
<sequence>MATGSVPVKEAPRGFQCYACKQEGHFARDCPMKSPGPEYPQRQCPCGRGPCVVRTSSTTKNPGRRFYSCPIMSEEKCNFFMWCDKADNNQQHGFGSPVELSQQRGPNSPIKIQGGVKTPTKRYHLIDVPESSYPDCACGAGKCRLLRMEDGPNAGSRYFGCTIKKGQGACNFIQRLDSPIGPSLKEICVGENKMSTPTKPVTGETYNGTAGRGLVQKKISGFFLATEPRLPKGDAGEQHVPETPPASLKIVHESDNFGLCSPFNRLNLQDGSPGPSGPPGYWRKECIQPPRTPCFKCGRFDHRINECSA</sequence>
<evidence type="ECO:0000313" key="8">
    <source>
        <dbReference type="EMBL" id="WOL02540.1"/>
    </source>
</evidence>
<dbReference type="Pfam" id="PF06839">
    <property type="entry name" value="Zn_ribbon_GRF"/>
    <property type="match status" value="1"/>
</dbReference>
<dbReference type="InterPro" id="IPR010666">
    <property type="entry name" value="Znf_GRF"/>
</dbReference>